<dbReference type="KEGG" id="njp:NEJAP_1930"/>
<keyword evidence="2" id="KW-1185">Reference proteome</keyword>
<gene>
    <name evidence="1" type="ORF">NEJAP_1930</name>
</gene>
<reference evidence="1 2" key="1">
    <citation type="journal article" date="2008" name="Int. J. Syst. Evol. Microbiol.">
        <title>Neptunomonas japonica sp. nov., an Osedax japonicus symbiont-like bacterium isolated from sediment adjacent to sperm whale carcasses off Kagoshima, Japan.</title>
        <authorList>
            <person name="Miyazaki M."/>
            <person name="Nogi Y."/>
            <person name="Fujiwara Y."/>
            <person name="Kawato M."/>
            <person name="Kubokawa K."/>
            <person name="Horikoshi K."/>
        </authorList>
    </citation>
    <scope>NUCLEOTIDE SEQUENCE [LARGE SCALE GENOMIC DNA]</scope>
    <source>
        <strain evidence="1 2">JAMM 1380</strain>
    </source>
</reference>
<accession>A0A7R6SWK4</accession>
<dbReference type="Proteomes" id="UP000595332">
    <property type="component" value="Chromosome"/>
</dbReference>
<dbReference type="AlphaFoldDB" id="A0A7R6SWK4"/>
<dbReference type="RefSeq" id="WP_201347104.1">
    <property type="nucleotide sequence ID" value="NZ_AP014546.1"/>
</dbReference>
<sequence length="226" mass="25919">MNDERLLQIPEAIKKLFGIDLAHYKPFKDLVYPLVRSGFIQHKRKPIPYSVSDRNHIWIAEGELIKLHNAILIQGVFTDTKTVKSFFEEKAKRVEKAKTIRYLLQDRQSATGIGLISYELQEFFKILESDEDLTSKNLPNPFIELPQLSLSGVTSLMQALLAQSAVISDDDSMLLLYLDGQLEAAWGKAQHLESAHPILLKHKELINQEYLRATEFDQLLDDLIME</sequence>
<organism evidence="1 2">
    <name type="scientific">Neptunomonas japonica JAMM 1380</name>
    <dbReference type="NCBI Taxonomy" id="1441457"/>
    <lineage>
        <taxon>Bacteria</taxon>
        <taxon>Pseudomonadati</taxon>
        <taxon>Pseudomonadota</taxon>
        <taxon>Gammaproteobacteria</taxon>
        <taxon>Oceanospirillales</taxon>
        <taxon>Oceanospirillaceae</taxon>
        <taxon>Neptunomonas</taxon>
    </lineage>
</organism>
<proteinExistence type="predicted"/>
<dbReference type="EMBL" id="AP014546">
    <property type="protein sequence ID" value="BBB29880.1"/>
    <property type="molecule type" value="Genomic_DNA"/>
</dbReference>
<evidence type="ECO:0000313" key="1">
    <source>
        <dbReference type="EMBL" id="BBB29880.1"/>
    </source>
</evidence>
<name>A0A7R6SWK4_9GAMM</name>
<evidence type="ECO:0000313" key="2">
    <source>
        <dbReference type="Proteomes" id="UP000595332"/>
    </source>
</evidence>
<protein>
    <submittedName>
        <fullName evidence="1">Uncharacterized protein</fullName>
    </submittedName>
</protein>